<accession>N9RMT8</accession>
<dbReference type="PROSITE" id="PS51352">
    <property type="entry name" value="THIOREDOXIN_2"/>
    <property type="match status" value="1"/>
</dbReference>
<comment type="caution">
    <text evidence="10">The sequence shown here is derived from an EMBL/GenBank/DDBJ whole genome shotgun (WGS) entry which is preliminary data.</text>
</comment>
<feature type="transmembrane region" description="Helical" evidence="8">
    <location>
        <begin position="375"/>
        <end position="400"/>
    </location>
</feature>
<dbReference type="InterPro" id="IPR028250">
    <property type="entry name" value="DsbDN"/>
</dbReference>
<dbReference type="SUPFAM" id="SSF52833">
    <property type="entry name" value="Thioredoxin-like"/>
    <property type="match status" value="1"/>
</dbReference>
<dbReference type="SUPFAM" id="SSF74863">
    <property type="entry name" value="Thiol:disulfide interchange protein DsbD, N-terminal domain (DsbD-alpha)"/>
    <property type="match status" value="1"/>
</dbReference>
<reference evidence="10 11" key="1">
    <citation type="submission" date="2013-02" db="EMBL/GenBank/DDBJ databases">
        <title>The Genome Sequence of Acinetobacter sp. NIPH 3623.</title>
        <authorList>
            <consortium name="The Broad Institute Genome Sequencing Platform"/>
            <consortium name="The Broad Institute Genome Sequencing Center for Infectious Disease"/>
            <person name="Cerqueira G."/>
            <person name="Feldgarden M."/>
            <person name="Courvalin P."/>
            <person name="Perichon B."/>
            <person name="Grillot-Courvalin C."/>
            <person name="Clermont D."/>
            <person name="Rocha E."/>
            <person name="Yoon E.-J."/>
            <person name="Nemec A."/>
            <person name="Walker B."/>
            <person name="Young S.K."/>
            <person name="Zeng Q."/>
            <person name="Gargeya S."/>
            <person name="Fitzgerald M."/>
            <person name="Haas B."/>
            <person name="Abouelleil A."/>
            <person name="Alvarado L."/>
            <person name="Arachchi H.M."/>
            <person name="Berlin A.M."/>
            <person name="Chapman S.B."/>
            <person name="Dewar J."/>
            <person name="Goldberg J."/>
            <person name="Griggs A."/>
            <person name="Gujja S."/>
            <person name="Hansen M."/>
            <person name="Howarth C."/>
            <person name="Imamovic A."/>
            <person name="Larimer J."/>
            <person name="McCowan C."/>
            <person name="Murphy C."/>
            <person name="Neiman D."/>
            <person name="Pearson M."/>
            <person name="Priest M."/>
            <person name="Roberts A."/>
            <person name="Saif S."/>
            <person name="Shea T."/>
            <person name="Sisk P."/>
            <person name="Sykes S."/>
            <person name="Wortman J."/>
            <person name="Nusbaum C."/>
            <person name="Birren B."/>
        </authorList>
    </citation>
    <scope>NUCLEOTIDE SEQUENCE [LARGE SCALE GENOMIC DNA]</scope>
    <source>
        <strain evidence="10 11">NIPH 3623</strain>
    </source>
</reference>
<dbReference type="AlphaFoldDB" id="N9RMT8"/>
<proteinExistence type="predicted"/>
<dbReference type="PANTHER" id="PTHR32234:SF0">
    <property type="entry name" value="THIOL:DISULFIDE INTERCHANGE PROTEIN DSBD"/>
    <property type="match status" value="1"/>
</dbReference>
<dbReference type="Gene3D" id="3.40.30.10">
    <property type="entry name" value="Glutaredoxin"/>
    <property type="match status" value="1"/>
</dbReference>
<feature type="transmembrane region" description="Helical" evidence="8">
    <location>
        <begin position="466"/>
        <end position="484"/>
    </location>
</feature>
<dbReference type="Pfam" id="PF00085">
    <property type="entry name" value="Thioredoxin"/>
    <property type="match status" value="1"/>
</dbReference>
<feature type="transmembrane region" description="Helical" evidence="8">
    <location>
        <begin position="412"/>
        <end position="430"/>
    </location>
</feature>
<evidence type="ECO:0000256" key="4">
    <source>
        <dbReference type="ARBA" id="ARBA00022748"/>
    </source>
</evidence>
<keyword evidence="11" id="KW-1185">Reference proteome</keyword>
<feature type="transmembrane region" description="Helical" evidence="8">
    <location>
        <begin position="218"/>
        <end position="246"/>
    </location>
</feature>
<dbReference type="InterPro" id="IPR003834">
    <property type="entry name" value="Cyt_c_assmbl_TM_dom"/>
</dbReference>
<keyword evidence="5 8" id="KW-1133">Transmembrane helix</keyword>
<evidence type="ECO:0000256" key="3">
    <source>
        <dbReference type="ARBA" id="ARBA00022692"/>
    </source>
</evidence>
<keyword evidence="2" id="KW-1003">Cell membrane</keyword>
<dbReference type="STRING" id="1217698.F888_00619"/>
<dbReference type="Pfam" id="PF02683">
    <property type="entry name" value="DsbD_TM"/>
    <property type="match status" value="1"/>
</dbReference>
<dbReference type="HOGENOM" id="CLU_014657_3_0_6"/>
<dbReference type="GO" id="GO:0045454">
    <property type="term" value="P:cell redox homeostasis"/>
    <property type="evidence" value="ECO:0007669"/>
    <property type="project" value="TreeGrafter"/>
</dbReference>
<dbReference type="InterPro" id="IPR035671">
    <property type="entry name" value="DsbD_gamma"/>
</dbReference>
<dbReference type="InterPro" id="IPR036249">
    <property type="entry name" value="Thioredoxin-like_sf"/>
</dbReference>
<comment type="subcellular location">
    <subcellularLocation>
        <location evidence="1">Cell membrane</location>
        <topology evidence="1">Multi-pass membrane protein</topology>
    </subcellularLocation>
</comment>
<dbReference type="EMBL" id="APSA01000003">
    <property type="protein sequence ID" value="ENX39980.1"/>
    <property type="molecule type" value="Genomic_DNA"/>
</dbReference>
<evidence type="ECO:0000259" key="9">
    <source>
        <dbReference type="PROSITE" id="PS51352"/>
    </source>
</evidence>
<dbReference type="CDD" id="cd02953">
    <property type="entry name" value="DsbDgamma"/>
    <property type="match status" value="1"/>
</dbReference>
<dbReference type="PATRIC" id="fig|1217698.3.peg.598"/>
<evidence type="ECO:0000313" key="11">
    <source>
        <dbReference type="Proteomes" id="UP000013200"/>
    </source>
</evidence>
<evidence type="ECO:0000256" key="2">
    <source>
        <dbReference type="ARBA" id="ARBA00022475"/>
    </source>
</evidence>
<name>N9RMT8_9GAMM</name>
<protein>
    <recommendedName>
        <fullName evidence="9">Thioredoxin domain-containing protein</fullName>
    </recommendedName>
</protein>
<dbReference type="Gene3D" id="2.60.40.1250">
    <property type="entry name" value="Thiol:disulfide interchange protein DsbD, N-terminal domain"/>
    <property type="match status" value="1"/>
</dbReference>
<dbReference type="GO" id="GO:0015035">
    <property type="term" value="F:protein-disulfide reductase activity"/>
    <property type="evidence" value="ECO:0007669"/>
    <property type="project" value="TreeGrafter"/>
</dbReference>
<dbReference type="PROSITE" id="PS00194">
    <property type="entry name" value="THIOREDOXIN_1"/>
    <property type="match status" value="1"/>
</dbReference>
<keyword evidence="3 8" id="KW-0812">Transmembrane</keyword>
<gene>
    <name evidence="10" type="ORF">F888_00619</name>
</gene>
<feature type="domain" description="Thioredoxin" evidence="9">
    <location>
        <begin position="492"/>
        <end position="617"/>
    </location>
</feature>
<dbReference type="GO" id="GO:0005886">
    <property type="term" value="C:plasma membrane"/>
    <property type="evidence" value="ECO:0007669"/>
    <property type="project" value="UniProtKB-SubCell"/>
</dbReference>
<dbReference type="InterPro" id="IPR017937">
    <property type="entry name" value="Thioredoxin_CS"/>
</dbReference>
<evidence type="ECO:0000313" key="10">
    <source>
        <dbReference type="EMBL" id="ENX39980.1"/>
    </source>
</evidence>
<sequence length="619" mass="68498">MRMKSSVQGGDGSSLMHYFLGTLLLLCGSLTYAQENTSAPLLSPEQAFAFTVESTQANQARLHWSIQPNYYLYQHKFEVKQGNQPVALNLPKAVEQYDENYGHSQVYYQQAEFSIPTQASQHYRVTWQGCAKDRICYPPQNIEFQTDADGLVSAQNVSSNTQKSFLDVARSSSVLNAQQSASDDEVQAETAAESASQGNSGVMAQDQKWSSALEQHSLAYSILLFLGLGILLAFTPCSLPMLPILTSLIVRDNKGVKAWSIALTFVVSMALVYAVLGLIASAAGLNFQRWLQQPATLIAFSLLFVVFALNLFGLFELKLPQRWVNRLDQMQSNQKGGTLVGASVMGMISALLVGPCMTAPLAGVLLFISQTQSQWQGALLLFTLGFGMGIPLLLASVLGAKALPKAGDWMNQIKVIFAFLMLALSLYFIRPLLPELAIQILSLILGLAFIIYAVYRLFGQKSKLQWLYAILLIVVIPALAFNQYQHIQSLSSVQADKLAEWHVAHTADEFQQILADAPKDRGIVIDVYADWCVACQPIEHRILKDAEVQQALAGYYLIKLDLSHYDASHQALLAQWDILGPPTYLFLDQQQQEIRSLRLTGAFQKAELLQQLALFKGKE</sequence>
<dbReference type="NCBIfam" id="NF001419">
    <property type="entry name" value="PRK00293.1"/>
    <property type="match status" value="1"/>
</dbReference>
<dbReference type="InterPro" id="IPR013766">
    <property type="entry name" value="Thioredoxin_domain"/>
</dbReference>
<dbReference type="Proteomes" id="UP000013200">
    <property type="component" value="Unassembled WGS sequence"/>
</dbReference>
<dbReference type="GO" id="GO:0017004">
    <property type="term" value="P:cytochrome complex assembly"/>
    <property type="evidence" value="ECO:0007669"/>
    <property type="project" value="UniProtKB-KW"/>
</dbReference>
<feature type="transmembrane region" description="Helical" evidence="8">
    <location>
        <begin position="436"/>
        <end position="454"/>
    </location>
</feature>
<dbReference type="PANTHER" id="PTHR32234">
    <property type="entry name" value="THIOL:DISULFIDE INTERCHANGE PROTEIN DSBD"/>
    <property type="match status" value="1"/>
</dbReference>
<evidence type="ECO:0000256" key="8">
    <source>
        <dbReference type="SAM" id="Phobius"/>
    </source>
</evidence>
<feature type="transmembrane region" description="Helical" evidence="8">
    <location>
        <begin position="336"/>
        <end position="369"/>
    </location>
</feature>
<evidence type="ECO:0000256" key="6">
    <source>
        <dbReference type="ARBA" id="ARBA00023136"/>
    </source>
</evidence>
<keyword evidence="6 8" id="KW-0472">Membrane</keyword>
<organism evidence="10 11">
    <name type="scientific">Acinetobacter courvalinii</name>
    <dbReference type="NCBI Taxonomy" id="280147"/>
    <lineage>
        <taxon>Bacteria</taxon>
        <taxon>Pseudomonadati</taxon>
        <taxon>Pseudomonadota</taxon>
        <taxon>Gammaproteobacteria</taxon>
        <taxon>Moraxellales</taxon>
        <taxon>Moraxellaceae</taxon>
        <taxon>Acinetobacter</taxon>
    </lineage>
</organism>
<keyword evidence="4" id="KW-0201">Cytochrome c-type biogenesis</keyword>
<feature type="transmembrane region" description="Helical" evidence="8">
    <location>
        <begin position="295"/>
        <end position="315"/>
    </location>
</feature>
<dbReference type="InterPro" id="IPR036929">
    <property type="entry name" value="DsbDN_sf"/>
</dbReference>
<dbReference type="Pfam" id="PF11412">
    <property type="entry name" value="DsbD_N"/>
    <property type="match status" value="1"/>
</dbReference>
<evidence type="ECO:0000256" key="5">
    <source>
        <dbReference type="ARBA" id="ARBA00022989"/>
    </source>
</evidence>
<feature type="transmembrane region" description="Helical" evidence="8">
    <location>
        <begin position="258"/>
        <end position="283"/>
    </location>
</feature>
<evidence type="ECO:0000256" key="1">
    <source>
        <dbReference type="ARBA" id="ARBA00004651"/>
    </source>
</evidence>
<evidence type="ECO:0000256" key="7">
    <source>
        <dbReference type="ARBA" id="ARBA00023284"/>
    </source>
</evidence>
<keyword evidence="7" id="KW-0676">Redox-active center</keyword>